<dbReference type="SUPFAM" id="SSF109998">
    <property type="entry name" value="Triger factor/SurA peptide-binding domain-like"/>
    <property type="match status" value="1"/>
</dbReference>
<dbReference type="PIRSF" id="PIRSF003095">
    <property type="entry name" value="Trigger_factor"/>
    <property type="match status" value="1"/>
</dbReference>
<keyword evidence="6 11" id="KW-0697">Rotamase</keyword>
<dbReference type="Pfam" id="PF05698">
    <property type="entry name" value="Trigger_C"/>
    <property type="match status" value="1"/>
</dbReference>
<dbReference type="EC" id="5.2.1.8" evidence="3 11"/>
<comment type="similarity">
    <text evidence="2 11 13">Belongs to the FKBP-type PPIase family. Tig subfamily.</text>
</comment>
<dbReference type="Gene3D" id="3.10.50.40">
    <property type="match status" value="1"/>
</dbReference>
<protein>
    <recommendedName>
        <fullName evidence="4 11">Trigger factor</fullName>
        <shortName evidence="11">TF</shortName>
        <ecNumber evidence="3 11">5.2.1.8</ecNumber>
    </recommendedName>
    <alternativeName>
        <fullName evidence="10 11">PPIase</fullName>
    </alternativeName>
</protein>
<evidence type="ECO:0000256" key="6">
    <source>
        <dbReference type="ARBA" id="ARBA00023110"/>
    </source>
</evidence>
<dbReference type="InterPro" id="IPR001179">
    <property type="entry name" value="PPIase_FKBP_dom"/>
</dbReference>
<dbReference type="HAMAP" id="MF_00303">
    <property type="entry name" value="Trigger_factor_Tig"/>
    <property type="match status" value="1"/>
</dbReference>
<dbReference type="PANTHER" id="PTHR30560:SF3">
    <property type="entry name" value="TRIGGER FACTOR-LIKE PROTEIN TIG, CHLOROPLASTIC"/>
    <property type="match status" value="1"/>
</dbReference>
<feature type="domain" description="PPIase FKBP-type" evidence="14">
    <location>
        <begin position="161"/>
        <end position="221"/>
    </location>
</feature>
<accession>A0ABM9AAB2</accession>
<reference evidence="15" key="1">
    <citation type="submission" date="2021-12" db="EMBL/GenBank/DDBJ databases">
        <authorList>
            <person name="Rodrigo-Torres L."/>
            <person name="Arahal R. D."/>
            <person name="Lucena T."/>
        </authorList>
    </citation>
    <scope>NUCLEOTIDE SEQUENCE</scope>
    <source>
        <strain evidence="15">CECT 8267</strain>
    </source>
</reference>
<dbReference type="SUPFAM" id="SSF54534">
    <property type="entry name" value="FKBP-like"/>
    <property type="match status" value="1"/>
</dbReference>
<keyword evidence="8 11" id="KW-0413">Isomerase</keyword>
<dbReference type="Proteomes" id="UP000838100">
    <property type="component" value="Unassembled WGS sequence"/>
</dbReference>
<evidence type="ECO:0000256" key="4">
    <source>
        <dbReference type="ARBA" id="ARBA00016902"/>
    </source>
</evidence>
<evidence type="ECO:0000259" key="14">
    <source>
        <dbReference type="PROSITE" id="PS50059"/>
    </source>
</evidence>
<dbReference type="RefSeq" id="WP_237442848.1">
    <property type="nucleotide sequence ID" value="NZ_CAKLPX010000001.1"/>
</dbReference>
<organism evidence="15 16">
    <name type="scientific">Sinobacterium norvegicum</name>
    <dbReference type="NCBI Taxonomy" id="1641715"/>
    <lineage>
        <taxon>Bacteria</taxon>
        <taxon>Pseudomonadati</taxon>
        <taxon>Pseudomonadota</taxon>
        <taxon>Gammaproteobacteria</taxon>
        <taxon>Cellvibrionales</taxon>
        <taxon>Spongiibacteraceae</taxon>
        <taxon>Sinobacterium</taxon>
    </lineage>
</organism>
<dbReference type="InterPro" id="IPR008881">
    <property type="entry name" value="Trigger_fac_ribosome-bd_bac"/>
</dbReference>
<dbReference type="EMBL" id="CAKLPX010000001">
    <property type="protein sequence ID" value="CAH0990159.1"/>
    <property type="molecule type" value="Genomic_DNA"/>
</dbReference>
<keyword evidence="16" id="KW-1185">Reference proteome</keyword>
<evidence type="ECO:0000313" key="16">
    <source>
        <dbReference type="Proteomes" id="UP000838100"/>
    </source>
</evidence>
<sequence>MQVSIETTSGLERRMTVGVPAERVEVEIENRLKKVAKQVKIDGFRPGKVPFKVVKQRYGAGVRQEVVGEVMSQTFYEAVTQEKVQPAGQPSVEPKQLEAGKDLEYIATFEVYPAVELADFSSIEISKPVAEVTEADVVKMIDIFRKQQGTWDAVERAAAEGDQVNINYAGTKDGEAFDGGTAENSDLELGSKSMIPGFEDGIVGLSAGDEKTLELSFPEDYHNEDLKGAAVQFAVKVNAVNERTEAELNEEFFAKYGVSDNGEEGFREEVKANMERELANATSNKVKTQVMDAVLAANEVDVPKSLVAGEIETLRNQMFQQFGAGAEGLDKSILPDDMFTEQAERRVRLGLLLGEVIKAEKISPDADKVRAKVEEIASTYQEPEQVVEYYYGNQEQLQAVESAVLEDQVVETILAKATVTDSEESYEDVIAQQQPAA</sequence>
<comment type="catalytic activity">
    <reaction evidence="1 11 12">
        <text>[protein]-peptidylproline (omega=180) = [protein]-peptidylproline (omega=0)</text>
        <dbReference type="Rhea" id="RHEA:16237"/>
        <dbReference type="Rhea" id="RHEA-COMP:10747"/>
        <dbReference type="Rhea" id="RHEA-COMP:10748"/>
        <dbReference type="ChEBI" id="CHEBI:83833"/>
        <dbReference type="ChEBI" id="CHEBI:83834"/>
        <dbReference type="EC" id="5.2.1.8"/>
    </reaction>
</comment>
<comment type="subcellular location">
    <subcellularLocation>
        <location evidence="11">Cytoplasm</location>
    </subcellularLocation>
    <text evidence="11">About half TF is bound to the ribosome near the polypeptide exit tunnel while the other half is free in the cytoplasm.</text>
</comment>
<proteinExistence type="inferred from homology"/>
<evidence type="ECO:0000256" key="1">
    <source>
        <dbReference type="ARBA" id="ARBA00000971"/>
    </source>
</evidence>
<dbReference type="InterPro" id="IPR046357">
    <property type="entry name" value="PPIase_dom_sf"/>
</dbReference>
<evidence type="ECO:0000256" key="2">
    <source>
        <dbReference type="ARBA" id="ARBA00005464"/>
    </source>
</evidence>
<evidence type="ECO:0000256" key="5">
    <source>
        <dbReference type="ARBA" id="ARBA00022618"/>
    </source>
</evidence>
<dbReference type="NCBIfam" id="TIGR00115">
    <property type="entry name" value="tig"/>
    <property type="match status" value="1"/>
</dbReference>
<dbReference type="SUPFAM" id="SSF102735">
    <property type="entry name" value="Trigger factor ribosome-binding domain"/>
    <property type="match status" value="1"/>
</dbReference>
<dbReference type="Pfam" id="PF05697">
    <property type="entry name" value="Trigger_N"/>
    <property type="match status" value="1"/>
</dbReference>
<dbReference type="Pfam" id="PF00254">
    <property type="entry name" value="FKBP_C"/>
    <property type="match status" value="1"/>
</dbReference>
<dbReference type="InterPro" id="IPR008880">
    <property type="entry name" value="Trigger_fac_C"/>
</dbReference>
<evidence type="ECO:0000256" key="10">
    <source>
        <dbReference type="ARBA" id="ARBA00029986"/>
    </source>
</evidence>
<comment type="function">
    <text evidence="11">Involved in protein export. Acts as a chaperone by maintaining the newly synthesized protein in an open conformation. Functions as a peptidyl-prolyl cis-trans isomerase.</text>
</comment>
<dbReference type="InterPro" id="IPR036611">
    <property type="entry name" value="Trigger_fac_ribosome-bd_sf"/>
</dbReference>
<evidence type="ECO:0000256" key="13">
    <source>
        <dbReference type="RuleBase" id="RU003914"/>
    </source>
</evidence>
<dbReference type="Gene3D" id="3.30.70.1050">
    <property type="entry name" value="Trigger factor ribosome-binding domain"/>
    <property type="match status" value="1"/>
</dbReference>
<evidence type="ECO:0000256" key="11">
    <source>
        <dbReference type="HAMAP-Rule" id="MF_00303"/>
    </source>
</evidence>
<dbReference type="GO" id="GO:0003755">
    <property type="term" value="F:peptidyl-prolyl cis-trans isomerase activity"/>
    <property type="evidence" value="ECO:0007669"/>
    <property type="project" value="UniProtKB-EC"/>
</dbReference>
<comment type="caution">
    <text evidence="15">The sequence shown here is derived from an EMBL/GenBank/DDBJ whole genome shotgun (WGS) entry which is preliminary data.</text>
</comment>
<evidence type="ECO:0000313" key="15">
    <source>
        <dbReference type="EMBL" id="CAH0990159.1"/>
    </source>
</evidence>
<dbReference type="InterPro" id="IPR037041">
    <property type="entry name" value="Trigger_fac_C_sf"/>
</dbReference>
<dbReference type="PROSITE" id="PS50059">
    <property type="entry name" value="FKBP_PPIASE"/>
    <property type="match status" value="1"/>
</dbReference>
<evidence type="ECO:0000256" key="7">
    <source>
        <dbReference type="ARBA" id="ARBA00023186"/>
    </source>
</evidence>
<keyword evidence="11" id="KW-0963">Cytoplasm</keyword>
<dbReference type="InterPro" id="IPR027304">
    <property type="entry name" value="Trigger_fact/SurA_dom_sf"/>
</dbReference>
<keyword evidence="9 11" id="KW-0131">Cell cycle</keyword>
<name>A0ABM9AAB2_9GAMM</name>
<keyword evidence="5 11" id="KW-0132">Cell division</keyword>
<evidence type="ECO:0000256" key="9">
    <source>
        <dbReference type="ARBA" id="ARBA00023306"/>
    </source>
</evidence>
<gene>
    <name evidence="11 15" type="primary">tig</name>
    <name evidence="15" type="ORF">SIN8267_00244</name>
</gene>
<keyword evidence="7 11" id="KW-0143">Chaperone</keyword>
<comment type="domain">
    <text evidence="11">Consists of 3 domains; the N-terminus binds the ribosome, the middle domain has PPIase activity, while the C-terminus has intrinsic chaperone activity on its own.</text>
</comment>
<dbReference type="PANTHER" id="PTHR30560">
    <property type="entry name" value="TRIGGER FACTOR CHAPERONE AND PEPTIDYL-PROLYL CIS/TRANS ISOMERASE"/>
    <property type="match status" value="1"/>
</dbReference>
<dbReference type="Gene3D" id="1.10.3120.10">
    <property type="entry name" value="Trigger factor, C-terminal domain"/>
    <property type="match status" value="1"/>
</dbReference>
<dbReference type="InterPro" id="IPR005215">
    <property type="entry name" value="Trig_fac"/>
</dbReference>
<evidence type="ECO:0000256" key="12">
    <source>
        <dbReference type="PROSITE-ProRule" id="PRU00277"/>
    </source>
</evidence>
<evidence type="ECO:0000256" key="3">
    <source>
        <dbReference type="ARBA" id="ARBA00013194"/>
    </source>
</evidence>
<evidence type="ECO:0000256" key="8">
    <source>
        <dbReference type="ARBA" id="ARBA00023235"/>
    </source>
</evidence>